<sequence>MSVRACGRPGFWGWFGRQHAGRGPKRNMVAPSGGISQRSIPALSLLPAVEIREHNFFGVKKVGAGEGPKIYYADELKSPRYALGLVRPEFYDAPW</sequence>
<name>A0A3E2HLH9_SCYLI</name>
<gene>
    <name evidence="1" type="ORF">B7463_g2401</name>
</gene>
<organism evidence="1 2">
    <name type="scientific">Scytalidium lignicola</name>
    <name type="common">Hyphomycete</name>
    <dbReference type="NCBI Taxonomy" id="5539"/>
    <lineage>
        <taxon>Eukaryota</taxon>
        <taxon>Fungi</taxon>
        <taxon>Dikarya</taxon>
        <taxon>Ascomycota</taxon>
        <taxon>Pezizomycotina</taxon>
        <taxon>Leotiomycetes</taxon>
        <taxon>Leotiomycetes incertae sedis</taxon>
        <taxon>Scytalidium</taxon>
    </lineage>
</organism>
<dbReference type="EMBL" id="NCSJ02000028">
    <property type="protein sequence ID" value="RFU33901.1"/>
    <property type="molecule type" value="Genomic_DNA"/>
</dbReference>
<dbReference type="Proteomes" id="UP000258309">
    <property type="component" value="Unassembled WGS sequence"/>
</dbReference>
<accession>A0A3E2HLH9</accession>
<reference evidence="1 2" key="1">
    <citation type="submission" date="2018-05" db="EMBL/GenBank/DDBJ databases">
        <title>Draft genome sequence of Scytalidium lignicola DSM 105466, a ubiquitous saprotrophic fungus.</title>
        <authorList>
            <person name="Buettner E."/>
            <person name="Gebauer A.M."/>
            <person name="Hofrichter M."/>
            <person name="Liers C."/>
            <person name="Kellner H."/>
        </authorList>
    </citation>
    <scope>NUCLEOTIDE SEQUENCE [LARGE SCALE GENOMIC DNA]</scope>
    <source>
        <strain evidence="1 2">DSM 105466</strain>
    </source>
</reference>
<protein>
    <submittedName>
        <fullName evidence="1">Uncharacterized protein</fullName>
    </submittedName>
</protein>
<keyword evidence="2" id="KW-1185">Reference proteome</keyword>
<proteinExistence type="predicted"/>
<evidence type="ECO:0000313" key="1">
    <source>
        <dbReference type="EMBL" id="RFU33901.1"/>
    </source>
</evidence>
<feature type="non-terminal residue" evidence="1">
    <location>
        <position position="95"/>
    </location>
</feature>
<evidence type="ECO:0000313" key="2">
    <source>
        <dbReference type="Proteomes" id="UP000258309"/>
    </source>
</evidence>
<feature type="non-terminal residue" evidence="1">
    <location>
        <position position="1"/>
    </location>
</feature>
<comment type="caution">
    <text evidence="1">The sequence shown here is derived from an EMBL/GenBank/DDBJ whole genome shotgun (WGS) entry which is preliminary data.</text>
</comment>
<dbReference type="AlphaFoldDB" id="A0A3E2HLH9"/>